<dbReference type="GO" id="GO:0006281">
    <property type="term" value="P:DNA repair"/>
    <property type="evidence" value="ECO:0007669"/>
    <property type="project" value="InterPro"/>
</dbReference>
<dbReference type="GO" id="GO:0008168">
    <property type="term" value="F:methyltransferase activity"/>
    <property type="evidence" value="ECO:0007669"/>
    <property type="project" value="InterPro"/>
</dbReference>
<dbReference type="Gene3D" id="3.30.457.10">
    <property type="entry name" value="Copper amine oxidase-like, N-terminal domain"/>
    <property type="match status" value="1"/>
</dbReference>
<evidence type="ECO:0000259" key="4">
    <source>
        <dbReference type="Pfam" id="PF07833"/>
    </source>
</evidence>
<dbReference type="AlphaFoldDB" id="A0A858BRR1"/>
<feature type="chain" id="PRO_5032413979" description="Copper amine oxidase-like N-terminal domain-containing protein" evidence="2">
    <location>
        <begin position="25"/>
        <end position="217"/>
    </location>
</feature>
<dbReference type="EMBL" id="CP048649">
    <property type="protein sequence ID" value="QIB68631.1"/>
    <property type="molecule type" value="Genomic_DNA"/>
</dbReference>
<dbReference type="RefSeq" id="WP_163065494.1">
    <property type="nucleotide sequence ID" value="NZ_CP048649.1"/>
</dbReference>
<dbReference type="SUPFAM" id="SSF55383">
    <property type="entry name" value="Copper amine oxidase, domain N"/>
    <property type="match status" value="1"/>
</dbReference>
<evidence type="ECO:0008006" key="7">
    <source>
        <dbReference type="Google" id="ProtNLM"/>
    </source>
</evidence>
<dbReference type="Pfam" id="PF07833">
    <property type="entry name" value="Cu_amine_oxidN1"/>
    <property type="match status" value="1"/>
</dbReference>
<gene>
    <name evidence="5" type="ORF">Ami103574_04540</name>
</gene>
<feature type="signal peptide" evidence="2">
    <location>
        <begin position="1"/>
        <end position="24"/>
    </location>
</feature>
<name>A0A858BRR1_9FIRM</name>
<sequence>MKRKLLSTILAIAVFAASASMAFAGNIGVNINGVKVDFTNDTGAAFVDNANRTQVPLRVTMEGYGCQVSWDQETQTAIVTKDSNKVEVPINQNYIIVNGNKQDIDTAAQVVNSRTYLPIRAVLEAFGASVSWDQTAQTVVIKTNTEGTVPATHVEKNTATPSVTQAEAAYVGNNGTKKYHKLDCRYVNSIKAENVAYFKTKLDATAVGYEACKVCNP</sequence>
<reference evidence="5 6" key="1">
    <citation type="submission" date="2020-02" db="EMBL/GenBank/DDBJ databases">
        <authorList>
            <person name="Kim Y.B."/>
            <person name="Roh S.W."/>
        </authorList>
    </citation>
    <scope>NUCLEOTIDE SEQUENCE [LARGE SCALE GENOMIC DNA]</scope>
    <source>
        <strain evidence="5 6">DSM 103574</strain>
    </source>
</reference>
<protein>
    <recommendedName>
        <fullName evidence="7">Copper amine oxidase-like N-terminal domain-containing protein</fullName>
    </recommendedName>
</protein>
<feature type="domain" description="Copper amine oxidase-like N-terminal" evidence="4">
    <location>
        <begin position="31"/>
        <end position="141"/>
    </location>
</feature>
<keyword evidence="2" id="KW-0732">Signal</keyword>
<dbReference type="GO" id="GO:0006355">
    <property type="term" value="P:regulation of DNA-templated transcription"/>
    <property type="evidence" value="ECO:0007669"/>
    <property type="project" value="InterPro"/>
</dbReference>
<dbReference type="InterPro" id="IPR036582">
    <property type="entry name" value="Mao_N_sf"/>
</dbReference>
<keyword evidence="6" id="KW-1185">Reference proteome</keyword>
<dbReference type="GO" id="GO:0008270">
    <property type="term" value="F:zinc ion binding"/>
    <property type="evidence" value="ECO:0007669"/>
    <property type="project" value="InterPro"/>
</dbReference>
<evidence type="ECO:0000256" key="1">
    <source>
        <dbReference type="ARBA" id="ARBA00023159"/>
    </source>
</evidence>
<keyword evidence="1" id="KW-0010">Activator</keyword>
<dbReference type="KEGG" id="abut:Ami103574_04540"/>
<evidence type="ECO:0000256" key="2">
    <source>
        <dbReference type="SAM" id="SignalP"/>
    </source>
</evidence>
<dbReference type="GO" id="GO:0003677">
    <property type="term" value="F:DNA binding"/>
    <property type="evidence" value="ECO:0007669"/>
    <property type="project" value="InterPro"/>
</dbReference>
<dbReference type="InterPro" id="IPR012854">
    <property type="entry name" value="Cu_amine_oxidase-like_N"/>
</dbReference>
<dbReference type="InterPro" id="IPR035451">
    <property type="entry name" value="Ada-like_dom_sf"/>
</dbReference>
<accession>A0A858BRR1</accession>
<dbReference type="InterPro" id="IPR004026">
    <property type="entry name" value="Ada_DNA_repair_Zn-bd"/>
</dbReference>
<dbReference type="Gene3D" id="3.40.10.10">
    <property type="entry name" value="DNA Methylphosphotriester Repair Domain"/>
    <property type="match status" value="1"/>
</dbReference>
<proteinExistence type="predicted"/>
<organism evidence="5 6">
    <name type="scientific">Aminipila butyrica</name>
    <dbReference type="NCBI Taxonomy" id="433296"/>
    <lineage>
        <taxon>Bacteria</taxon>
        <taxon>Bacillati</taxon>
        <taxon>Bacillota</taxon>
        <taxon>Clostridia</taxon>
        <taxon>Peptostreptococcales</taxon>
        <taxon>Anaerovoracaceae</taxon>
        <taxon>Aminipila</taxon>
    </lineage>
</organism>
<evidence type="ECO:0000313" key="5">
    <source>
        <dbReference type="EMBL" id="QIB68631.1"/>
    </source>
</evidence>
<evidence type="ECO:0000313" key="6">
    <source>
        <dbReference type="Proteomes" id="UP000466848"/>
    </source>
</evidence>
<dbReference type="SUPFAM" id="SSF57884">
    <property type="entry name" value="Ada DNA repair protein, N-terminal domain (N-Ada 10)"/>
    <property type="match status" value="1"/>
</dbReference>
<feature type="domain" description="Ada DNA repair metal-binding" evidence="3">
    <location>
        <begin position="168"/>
        <end position="217"/>
    </location>
</feature>
<dbReference type="Proteomes" id="UP000466848">
    <property type="component" value="Chromosome"/>
</dbReference>
<dbReference type="Pfam" id="PF02805">
    <property type="entry name" value="Ada_Zn_binding"/>
    <property type="match status" value="1"/>
</dbReference>
<evidence type="ECO:0000259" key="3">
    <source>
        <dbReference type="Pfam" id="PF02805"/>
    </source>
</evidence>